<dbReference type="EMBL" id="KN847537">
    <property type="protein sequence ID" value="KIW05477.1"/>
    <property type="molecule type" value="Genomic_DNA"/>
</dbReference>
<dbReference type="Proteomes" id="UP000053259">
    <property type="component" value="Unassembled WGS sequence"/>
</dbReference>
<protein>
    <submittedName>
        <fullName evidence="1">Uncharacterized protein</fullName>
    </submittedName>
</protein>
<dbReference type="RefSeq" id="XP_016215346.1">
    <property type="nucleotide sequence ID" value="XM_016356553.1"/>
</dbReference>
<evidence type="ECO:0000313" key="1">
    <source>
        <dbReference type="EMBL" id="KIW05478.1"/>
    </source>
</evidence>
<dbReference type="HOGENOM" id="CLU_2252133_0_0_1"/>
<keyword evidence="2" id="KW-1185">Reference proteome</keyword>
<dbReference type="EMBL" id="KN847537">
    <property type="protein sequence ID" value="KIW05478.1"/>
    <property type="molecule type" value="Genomic_DNA"/>
</dbReference>
<gene>
    <name evidence="1" type="ORF">PV09_03362</name>
</gene>
<dbReference type="AlphaFoldDB" id="A0A0D2AET3"/>
<dbReference type="VEuPathDB" id="FungiDB:PV09_03362"/>
<dbReference type="RefSeq" id="XP_016215347.1">
    <property type="nucleotide sequence ID" value="XM_016356554.1"/>
</dbReference>
<name>A0A0D2AET3_9PEZI</name>
<evidence type="ECO:0000313" key="2">
    <source>
        <dbReference type="Proteomes" id="UP000053259"/>
    </source>
</evidence>
<dbReference type="GeneID" id="27311335"/>
<proteinExistence type="predicted"/>
<accession>A0A0D2AET3</accession>
<organism evidence="1 2">
    <name type="scientific">Verruconis gallopava</name>
    <dbReference type="NCBI Taxonomy" id="253628"/>
    <lineage>
        <taxon>Eukaryota</taxon>
        <taxon>Fungi</taxon>
        <taxon>Dikarya</taxon>
        <taxon>Ascomycota</taxon>
        <taxon>Pezizomycotina</taxon>
        <taxon>Dothideomycetes</taxon>
        <taxon>Pleosporomycetidae</taxon>
        <taxon>Venturiales</taxon>
        <taxon>Sympoventuriaceae</taxon>
        <taxon>Verruconis</taxon>
    </lineage>
</organism>
<sequence>MCLPVVLNLPFLVPMQFRSTKQLSPDGFCTAQSRVMTTAAETTVPYASERRVDKNNHAQHFSLYRSFKGPSLVPSNPIMTMLLTTACQGNKTGFEQMKTTISKG</sequence>
<reference evidence="1 2" key="1">
    <citation type="submission" date="2015-01" db="EMBL/GenBank/DDBJ databases">
        <title>The Genome Sequence of Ochroconis gallopava CBS43764.</title>
        <authorList>
            <consortium name="The Broad Institute Genomics Platform"/>
            <person name="Cuomo C."/>
            <person name="de Hoog S."/>
            <person name="Gorbushina A."/>
            <person name="Stielow B."/>
            <person name="Teixiera M."/>
            <person name="Abouelleil A."/>
            <person name="Chapman S.B."/>
            <person name="Priest M."/>
            <person name="Young S.K."/>
            <person name="Wortman J."/>
            <person name="Nusbaum C."/>
            <person name="Birren B."/>
        </authorList>
    </citation>
    <scope>NUCLEOTIDE SEQUENCE [LARGE SCALE GENOMIC DNA]</scope>
    <source>
        <strain evidence="1 2">CBS 43764</strain>
    </source>
</reference>